<dbReference type="AlphaFoldDB" id="A0A1F8B6H4"/>
<evidence type="ECO:0000313" key="2">
    <source>
        <dbReference type="Proteomes" id="UP000176404"/>
    </source>
</evidence>
<dbReference type="Proteomes" id="UP000176404">
    <property type="component" value="Unassembled WGS sequence"/>
</dbReference>
<protein>
    <submittedName>
        <fullName evidence="1">Uncharacterized protein</fullName>
    </submittedName>
</protein>
<comment type="caution">
    <text evidence="1">The sequence shown here is derived from an EMBL/GenBank/DDBJ whole genome shotgun (WGS) entry which is preliminary data.</text>
</comment>
<accession>A0A1F8B6H4</accession>
<evidence type="ECO:0000313" key="1">
    <source>
        <dbReference type="EMBL" id="OGM59644.1"/>
    </source>
</evidence>
<dbReference type="EMBL" id="MGHD01000017">
    <property type="protein sequence ID" value="OGM59644.1"/>
    <property type="molecule type" value="Genomic_DNA"/>
</dbReference>
<sequence>MNQIPEGSRNFINLREVEAIDDETGKPIAGRVMIIGTRIAYNLRPALREYVAALKKSKKTPS</sequence>
<name>A0A1F8B6H4_9BACT</name>
<reference evidence="1 2" key="1">
    <citation type="journal article" date="2016" name="Nat. Commun.">
        <title>Thousands of microbial genomes shed light on interconnected biogeochemical processes in an aquifer system.</title>
        <authorList>
            <person name="Anantharaman K."/>
            <person name="Brown C.T."/>
            <person name="Hug L.A."/>
            <person name="Sharon I."/>
            <person name="Castelle C.J."/>
            <person name="Probst A.J."/>
            <person name="Thomas B.C."/>
            <person name="Singh A."/>
            <person name="Wilkins M.J."/>
            <person name="Karaoz U."/>
            <person name="Brodie E.L."/>
            <person name="Williams K.H."/>
            <person name="Hubbard S.S."/>
            <person name="Banfield J.F."/>
        </authorList>
    </citation>
    <scope>NUCLEOTIDE SEQUENCE [LARGE SCALE GENOMIC DNA]</scope>
</reference>
<gene>
    <name evidence="1" type="ORF">A2892_03910</name>
</gene>
<proteinExistence type="predicted"/>
<organism evidence="1 2">
    <name type="scientific">Candidatus Woesebacteria bacterium RIFCSPLOWO2_01_FULL_39_10b</name>
    <dbReference type="NCBI Taxonomy" id="1802517"/>
    <lineage>
        <taxon>Bacteria</taxon>
        <taxon>Candidatus Woeseibacteriota</taxon>
    </lineage>
</organism>